<comment type="caution">
    <text evidence="1">The sequence shown here is derived from an EMBL/GenBank/DDBJ whole genome shotgun (WGS) entry which is preliminary data.</text>
</comment>
<accession>A0AAW2W040</accession>
<dbReference type="EMBL" id="JACGWJ010000002">
    <property type="protein sequence ID" value="KAL0434962.1"/>
    <property type="molecule type" value="Genomic_DNA"/>
</dbReference>
<proteinExistence type="predicted"/>
<organism evidence="1">
    <name type="scientific">Sesamum radiatum</name>
    <name type="common">Black benniseed</name>
    <dbReference type="NCBI Taxonomy" id="300843"/>
    <lineage>
        <taxon>Eukaryota</taxon>
        <taxon>Viridiplantae</taxon>
        <taxon>Streptophyta</taxon>
        <taxon>Embryophyta</taxon>
        <taxon>Tracheophyta</taxon>
        <taxon>Spermatophyta</taxon>
        <taxon>Magnoliopsida</taxon>
        <taxon>eudicotyledons</taxon>
        <taxon>Gunneridae</taxon>
        <taxon>Pentapetalae</taxon>
        <taxon>asterids</taxon>
        <taxon>lamiids</taxon>
        <taxon>Lamiales</taxon>
        <taxon>Pedaliaceae</taxon>
        <taxon>Sesamum</taxon>
    </lineage>
</organism>
<gene>
    <name evidence="1" type="ORF">Sradi_0204100</name>
</gene>
<name>A0AAW2W040_SESRA</name>
<protein>
    <submittedName>
        <fullName evidence="1">Uncharacterized protein</fullName>
    </submittedName>
</protein>
<reference evidence="1" key="1">
    <citation type="submission" date="2020-06" db="EMBL/GenBank/DDBJ databases">
        <authorList>
            <person name="Li T."/>
            <person name="Hu X."/>
            <person name="Zhang T."/>
            <person name="Song X."/>
            <person name="Zhang H."/>
            <person name="Dai N."/>
            <person name="Sheng W."/>
            <person name="Hou X."/>
            <person name="Wei L."/>
        </authorList>
    </citation>
    <scope>NUCLEOTIDE SEQUENCE</scope>
    <source>
        <strain evidence="1">G02</strain>
        <tissue evidence="1">Leaf</tissue>
    </source>
</reference>
<evidence type="ECO:0000313" key="1">
    <source>
        <dbReference type="EMBL" id="KAL0434962.1"/>
    </source>
</evidence>
<dbReference type="AlphaFoldDB" id="A0AAW2W040"/>
<sequence length="72" mass="7919">MEVTGNNVMELYSKLENIEVMEGMELEGPRKVTIHGITTHSIEGGTLTASEAPAPLEMELITVLLRFFATNL</sequence>
<reference evidence="1" key="2">
    <citation type="journal article" date="2024" name="Plant">
        <title>Genomic evolution and insights into agronomic trait innovations of Sesamum species.</title>
        <authorList>
            <person name="Miao H."/>
            <person name="Wang L."/>
            <person name="Qu L."/>
            <person name="Liu H."/>
            <person name="Sun Y."/>
            <person name="Le M."/>
            <person name="Wang Q."/>
            <person name="Wei S."/>
            <person name="Zheng Y."/>
            <person name="Lin W."/>
            <person name="Duan Y."/>
            <person name="Cao H."/>
            <person name="Xiong S."/>
            <person name="Wang X."/>
            <person name="Wei L."/>
            <person name="Li C."/>
            <person name="Ma Q."/>
            <person name="Ju M."/>
            <person name="Zhao R."/>
            <person name="Li G."/>
            <person name="Mu C."/>
            <person name="Tian Q."/>
            <person name="Mei H."/>
            <person name="Zhang T."/>
            <person name="Gao T."/>
            <person name="Zhang H."/>
        </authorList>
    </citation>
    <scope>NUCLEOTIDE SEQUENCE</scope>
    <source>
        <strain evidence="1">G02</strain>
    </source>
</reference>